<sequence length="274" mass="29726">MKCSEKGRIWRLSARGPKPILPCIRHAGTRLPRRPVTPPRSGPSARLATVPRICWKRSQRRLPRPSPVWRASSMPCCARARPGRNVPTSPGRKSARHSAIWCASPSRCRNSSFTASRVPSSARGGLAAVSASDRRRRRRDMKFRPTKLPASAENPLTSSQASACRHPSTGTESAAPDVLAASHHPAASDPDLLDAFNRDASLQKWTVPEAAEAANALWGKTAATAIAWCAFSAYCDGRTQEYRFWFRVFAYLQAGSPDSEAGAASGKARPGSSR</sequence>
<keyword evidence="3" id="KW-1185">Reference proteome</keyword>
<protein>
    <submittedName>
        <fullName evidence="2">Uncharacterized protein</fullName>
    </submittedName>
</protein>
<name>A0ABM9DHR5_9HYPH</name>
<evidence type="ECO:0000313" key="2">
    <source>
        <dbReference type="EMBL" id="CAH2396132.1"/>
    </source>
</evidence>
<dbReference type="EMBL" id="CAKXZT010000035">
    <property type="protein sequence ID" value="CAH2396132.1"/>
    <property type="molecule type" value="Genomic_DNA"/>
</dbReference>
<gene>
    <name evidence="2" type="ORF">MES5069_130070</name>
</gene>
<accession>A0ABM9DHR5</accession>
<feature type="region of interest" description="Disordered" evidence="1">
    <location>
        <begin position="109"/>
        <end position="174"/>
    </location>
</feature>
<feature type="compositionally biased region" description="Polar residues" evidence="1">
    <location>
        <begin position="109"/>
        <end position="119"/>
    </location>
</feature>
<evidence type="ECO:0000256" key="1">
    <source>
        <dbReference type="SAM" id="MobiDB-lite"/>
    </source>
</evidence>
<comment type="caution">
    <text evidence="2">The sequence shown here is derived from an EMBL/GenBank/DDBJ whole genome shotgun (WGS) entry which is preliminary data.</text>
</comment>
<feature type="compositionally biased region" description="Polar residues" evidence="1">
    <location>
        <begin position="154"/>
        <end position="172"/>
    </location>
</feature>
<dbReference type="Proteomes" id="UP001153050">
    <property type="component" value="Unassembled WGS sequence"/>
</dbReference>
<organism evidence="2 3">
    <name type="scientific">Mesorhizobium escarrei</name>
    <dbReference type="NCBI Taxonomy" id="666018"/>
    <lineage>
        <taxon>Bacteria</taxon>
        <taxon>Pseudomonadati</taxon>
        <taxon>Pseudomonadota</taxon>
        <taxon>Alphaproteobacteria</taxon>
        <taxon>Hyphomicrobiales</taxon>
        <taxon>Phyllobacteriaceae</taxon>
        <taxon>Mesorhizobium</taxon>
    </lineage>
</organism>
<feature type="compositionally biased region" description="Basic residues" evidence="1">
    <location>
        <begin position="134"/>
        <end position="145"/>
    </location>
</feature>
<proteinExistence type="predicted"/>
<reference evidence="2 3" key="1">
    <citation type="submission" date="2022-03" db="EMBL/GenBank/DDBJ databases">
        <authorList>
            <person name="Brunel B."/>
        </authorList>
    </citation>
    <scope>NUCLEOTIDE SEQUENCE [LARGE SCALE GENOMIC DNA]</scope>
    <source>
        <strain evidence="2">STM5069sample</strain>
    </source>
</reference>
<evidence type="ECO:0000313" key="3">
    <source>
        <dbReference type="Proteomes" id="UP001153050"/>
    </source>
</evidence>